<gene>
    <name evidence="5" type="ORF">SAMN04487931_113101</name>
</gene>
<name>A0A1H2JMX4_9BACT</name>
<evidence type="ECO:0000256" key="3">
    <source>
        <dbReference type="ARBA" id="ARBA00023163"/>
    </source>
</evidence>
<dbReference type="AlphaFoldDB" id="A0A1H2JMX4"/>
<accession>A0A1H2JMX4</accession>
<dbReference type="RefSeq" id="WP_092237452.1">
    <property type="nucleotide sequence ID" value="NZ_FNLL01000013.1"/>
</dbReference>
<keyword evidence="2 5" id="KW-0238">DNA-binding</keyword>
<dbReference type="SMART" id="SM00347">
    <property type="entry name" value="HTH_MARR"/>
    <property type="match status" value="1"/>
</dbReference>
<protein>
    <submittedName>
        <fullName evidence="5">DNA-binding transcriptional regulator, MarR family</fullName>
    </submittedName>
</protein>
<dbReference type="GO" id="GO:0003677">
    <property type="term" value="F:DNA binding"/>
    <property type="evidence" value="ECO:0007669"/>
    <property type="project" value="UniProtKB-KW"/>
</dbReference>
<proteinExistence type="predicted"/>
<dbReference type="Pfam" id="PF01047">
    <property type="entry name" value="MarR"/>
    <property type="match status" value="1"/>
</dbReference>
<sequence>MAEKKLLGYMLGKLHRLHLAAVKEKIKPLDIQPGHLPFIATLLDHETPMIQDDIGSHVFIDKSVAARGIDSLEKKGFLNRSINPENRRQKLVELTNMSRNIKQKLFDSLNKASEELLSALSPEEQDRLMDLLDRMLHGALKR</sequence>
<dbReference type="PANTHER" id="PTHR42756">
    <property type="entry name" value="TRANSCRIPTIONAL REGULATOR, MARR"/>
    <property type="match status" value="1"/>
</dbReference>
<dbReference type="EMBL" id="FNLL01000013">
    <property type="protein sequence ID" value="SDU57488.1"/>
    <property type="molecule type" value="Genomic_DNA"/>
</dbReference>
<dbReference type="Proteomes" id="UP000199608">
    <property type="component" value="Unassembled WGS sequence"/>
</dbReference>
<dbReference type="PANTHER" id="PTHR42756:SF1">
    <property type="entry name" value="TRANSCRIPTIONAL REPRESSOR OF EMRAB OPERON"/>
    <property type="match status" value="1"/>
</dbReference>
<feature type="domain" description="HTH marR-type" evidence="4">
    <location>
        <begin position="4"/>
        <end position="137"/>
    </location>
</feature>
<dbReference type="GO" id="GO:0003700">
    <property type="term" value="F:DNA-binding transcription factor activity"/>
    <property type="evidence" value="ECO:0007669"/>
    <property type="project" value="InterPro"/>
</dbReference>
<dbReference type="PROSITE" id="PS01117">
    <property type="entry name" value="HTH_MARR_1"/>
    <property type="match status" value="1"/>
</dbReference>
<dbReference type="Gene3D" id="1.10.10.10">
    <property type="entry name" value="Winged helix-like DNA-binding domain superfamily/Winged helix DNA-binding domain"/>
    <property type="match status" value="1"/>
</dbReference>
<reference evidence="6" key="1">
    <citation type="submission" date="2016-10" db="EMBL/GenBank/DDBJ databases">
        <authorList>
            <person name="Varghese N."/>
            <person name="Submissions S."/>
        </authorList>
    </citation>
    <scope>NUCLEOTIDE SEQUENCE [LARGE SCALE GENOMIC DNA]</scope>
    <source>
        <strain evidence="6">DSM 3384</strain>
    </source>
</reference>
<evidence type="ECO:0000256" key="2">
    <source>
        <dbReference type="ARBA" id="ARBA00023125"/>
    </source>
</evidence>
<keyword evidence="1" id="KW-0805">Transcription regulation</keyword>
<evidence type="ECO:0000313" key="6">
    <source>
        <dbReference type="Proteomes" id="UP000199608"/>
    </source>
</evidence>
<keyword evidence="6" id="KW-1185">Reference proteome</keyword>
<organism evidence="5 6">
    <name type="scientific">Desulfobacula phenolica</name>
    <dbReference type="NCBI Taxonomy" id="90732"/>
    <lineage>
        <taxon>Bacteria</taxon>
        <taxon>Pseudomonadati</taxon>
        <taxon>Thermodesulfobacteriota</taxon>
        <taxon>Desulfobacteria</taxon>
        <taxon>Desulfobacterales</taxon>
        <taxon>Desulfobacteraceae</taxon>
        <taxon>Desulfobacula</taxon>
    </lineage>
</organism>
<evidence type="ECO:0000259" key="4">
    <source>
        <dbReference type="PROSITE" id="PS50995"/>
    </source>
</evidence>
<evidence type="ECO:0000313" key="5">
    <source>
        <dbReference type="EMBL" id="SDU57488.1"/>
    </source>
</evidence>
<keyword evidence="3" id="KW-0804">Transcription</keyword>
<dbReference type="PRINTS" id="PR00598">
    <property type="entry name" value="HTHMARR"/>
</dbReference>
<dbReference type="InterPro" id="IPR036390">
    <property type="entry name" value="WH_DNA-bd_sf"/>
</dbReference>
<evidence type="ECO:0000256" key="1">
    <source>
        <dbReference type="ARBA" id="ARBA00023015"/>
    </source>
</evidence>
<dbReference type="SUPFAM" id="SSF46785">
    <property type="entry name" value="Winged helix' DNA-binding domain"/>
    <property type="match status" value="1"/>
</dbReference>
<dbReference type="InterPro" id="IPR036388">
    <property type="entry name" value="WH-like_DNA-bd_sf"/>
</dbReference>
<dbReference type="PROSITE" id="PS50995">
    <property type="entry name" value="HTH_MARR_2"/>
    <property type="match status" value="1"/>
</dbReference>
<dbReference type="InterPro" id="IPR000835">
    <property type="entry name" value="HTH_MarR-typ"/>
</dbReference>
<dbReference type="InterPro" id="IPR023187">
    <property type="entry name" value="Tscrpt_reg_MarR-type_CS"/>
</dbReference>